<evidence type="ECO:0008006" key="4">
    <source>
        <dbReference type="Google" id="ProtNLM"/>
    </source>
</evidence>
<sequence>MVMYTARNKTTDAVQSLRLAFPAVPIYARALDLKHLLDLKKAGATDAILESAETSLQLGSKLLKGLGVMSDDVNFLRQLFRDSMELQAQEGVSKTDDREFNSLKPMQVRVADLIDDAVPVPSTSLEGESWGATREDSSYILTIEGNVDKANPENSELQQSEHTEEEGVSHSGLETENSFAIKSQDVDGSNSCVTTKDEV</sequence>
<organism evidence="2 3">
    <name type="scientific">Prunus armeniaca</name>
    <name type="common">Apricot</name>
    <name type="synonym">Armeniaca vulgaris</name>
    <dbReference type="NCBI Taxonomy" id="36596"/>
    <lineage>
        <taxon>Eukaryota</taxon>
        <taxon>Viridiplantae</taxon>
        <taxon>Streptophyta</taxon>
        <taxon>Embryophyta</taxon>
        <taxon>Tracheophyta</taxon>
        <taxon>Spermatophyta</taxon>
        <taxon>Magnoliopsida</taxon>
        <taxon>eudicotyledons</taxon>
        <taxon>Gunneridae</taxon>
        <taxon>Pentapetalae</taxon>
        <taxon>rosids</taxon>
        <taxon>fabids</taxon>
        <taxon>Rosales</taxon>
        <taxon>Rosaceae</taxon>
        <taxon>Amygdaloideae</taxon>
        <taxon>Amygdaleae</taxon>
        <taxon>Prunus</taxon>
    </lineage>
</organism>
<evidence type="ECO:0000256" key="1">
    <source>
        <dbReference type="SAM" id="MobiDB-lite"/>
    </source>
</evidence>
<dbReference type="GO" id="GO:0016020">
    <property type="term" value="C:membrane"/>
    <property type="evidence" value="ECO:0007669"/>
    <property type="project" value="TreeGrafter"/>
</dbReference>
<feature type="compositionally biased region" description="Basic and acidic residues" evidence="1">
    <location>
        <begin position="159"/>
        <end position="168"/>
    </location>
</feature>
<dbReference type="AlphaFoldDB" id="A0A6J5VPZ5"/>
<dbReference type="EMBL" id="CAEKDK010000008">
    <property type="protein sequence ID" value="CAB4289924.1"/>
    <property type="molecule type" value="Genomic_DNA"/>
</dbReference>
<accession>A0A6J5VPZ5</accession>
<protein>
    <recommendedName>
        <fullName evidence="4">RCK N-terminal domain-containing protein</fullName>
    </recommendedName>
</protein>
<reference evidence="2 3" key="1">
    <citation type="submission" date="2020-05" db="EMBL/GenBank/DDBJ databases">
        <authorList>
            <person name="Campoy J."/>
            <person name="Schneeberger K."/>
            <person name="Spophaly S."/>
        </authorList>
    </citation>
    <scope>NUCLEOTIDE SEQUENCE [LARGE SCALE GENOMIC DNA]</scope>
    <source>
        <strain evidence="2">PruArmRojPasFocal</strain>
    </source>
</reference>
<evidence type="ECO:0000313" key="3">
    <source>
        <dbReference type="Proteomes" id="UP000507222"/>
    </source>
</evidence>
<gene>
    <name evidence="2" type="ORF">CURHAP_LOCUS49580</name>
</gene>
<feature type="region of interest" description="Disordered" evidence="1">
    <location>
        <begin position="145"/>
        <end position="199"/>
    </location>
</feature>
<name>A0A6J5VPZ5_PRUAR</name>
<dbReference type="Proteomes" id="UP000507222">
    <property type="component" value="Unassembled WGS sequence"/>
</dbReference>
<feature type="compositionally biased region" description="Polar residues" evidence="1">
    <location>
        <begin position="172"/>
        <end position="199"/>
    </location>
</feature>
<dbReference type="GO" id="GO:0009507">
    <property type="term" value="C:chloroplast"/>
    <property type="evidence" value="ECO:0007669"/>
    <property type="project" value="TreeGrafter"/>
</dbReference>
<proteinExistence type="predicted"/>
<dbReference type="PANTHER" id="PTHR46157:SF4">
    <property type="entry name" value="K(+) EFFLUX ANTIPORTER 3, CHLOROPLASTIC"/>
    <property type="match status" value="1"/>
</dbReference>
<dbReference type="Gene3D" id="3.40.50.720">
    <property type="entry name" value="NAD(P)-binding Rossmann-like Domain"/>
    <property type="match status" value="1"/>
</dbReference>
<evidence type="ECO:0000313" key="2">
    <source>
        <dbReference type="EMBL" id="CAB4289924.1"/>
    </source>
</evidence>
<dbReference type="PANTHER" id="PTHR46157">
    <property type="entry name" value="K(+) EFFLUX ANTIPORTER 3, CHLOROPLASTIC"/>
    <property type="match status" value="1"/>
</dbReference>